<evidence type="ECO:0000313" key="1">
    <source>
        <dbReference type="EMBL" id="TSD68136.1"/>
    </source>
</evidence>
<gene>
    <name evidence="1" type="ORF">FNM00_00630</name>
</gene>
<dbReference type="AlphaFoldDB" id="A0A554SP52"/>
<dbReference type="Proteomes" id="UP000316988">
    <property type="component" value="Unassembled WGS sequence"/>
</dbReference>
<protein>
    <recommendedName>
        <fullName evidence="3">DUF4177 domain-containing protein</fullName>
    </recommendedName>
</protein>
<keyword evidence="2" id="KW-1185">Reference proteome</keyword>
<dbReference type="EMBL" id="VLNT01000001">
    <property type="protein sequence ID" value="TSD68136.1"/>
    <property type="molecule type" value="Genomic_DNA"/>
</dbReference>
<proteinExistence type="predicted"/>
<evidence type="ECO:0000313" key="2">
    <source>
        <dbReference type="Proteomes" id="UP000316988"/>
    </source>
</evidence>
<comment type="caution">
    <text evidence="1">The sequence shown here is derived from an EMBL/GenBank/DDBJ whole genome shotgun (WGS) entry which is preliminary data.</text>
</comment>
<reference evidence="1 2" key="1">
    <citation type="submission" date="2019-07" db="EMBL/GenBank/DDBJ databases">
        <authorList>
            <person name="Zhao L.H."/>
        </authorList>
    </citation>
    <scope>NUCLEOTIDE SEQUENCE [LARGE SCALE GENOMIC DNA]</scope>
    <source>
        <strain evidence="1 2">Co35</strain>
    </source>
</reference>
<name>A0A554SP52_9ACTN</name>
<sequence>MQKRYEYVAVDIPAMSKMSERLDDKISAKLNQVAEHGYRFVGVLPGPSKLNLGYAVMEREVSDS</sequence>
<organism evidence="1 2">
    <name type="scientific">Aeromicrobium piscarium</name>
    <dbReference type="NCBI Taxonomy" id="2590901"/>
    <lineage>
        <taxon>Bacteria</taxon>
        <taxon>Bacillati</taxon>
        <taxon>Actinomycetota</taxon>
        <taxon>Actinomycetes</taxon>
        <taxon>Propionibacteriales</taxon>
        <taxon>Nocardioidaceae</taxon>
        <taxon>Aeromicrobium</taxon>
    </lineage>
</organism>
<accession>A0A554SP52</accession>
<evidence type="ECO:0008006" key="3">
    <source>
        <dbReference type="Google" id="ProtNLM"/>
    </source>
</evidence>
<dbReference type="RefSeq" id="WP_143911084.1">
    <property type="nucleotide sequence ID" value="NZ_VLNT01000001.1"/>
</dbReference>